<proteinExistence type="predicted"/>
<feature type="chain" id="PRO_5022760052" evidence="1">
    <location>
        <begin position="19"/>
        <end position="374"/>
    </location>
</feature>
<keyword evidence="3" id="KW-1185">Reference proteome</keyword>
<gene>
    <name evidence="2" type="ORF">L227DRAFT_617750</name>
</gene>
<evidence type="ECO:0000313" key="2">
    <source>
        <dbReference type="EMBL" id="RPD52541.1"/>
    </source>
</evidence>
<organism evidence="2 3">
    <name type="scientific">Lentinus tigrinus ALCF2SS1-6</name>
    <dbReference type="NCBI Taxonomy" id="1328759"/>
    <lineage>
        <taxon>Eukaryota</taxon>
        <taxon>Fungi</taxon>
        <taxon>Dikarya</taxon>
        <taxon>Basidiomycota</taxon>
        <taxon>Agaricomycotina</taxon>
        <taxon>Agaricomycetes</taxon>
        <taxon>Polyporales</taxon>
        <taxon>Polyporaceae</taxon>
        <taxon>Lentinus</taxon>
    </lineage>
</organism>
<dbReference type="OrthoDB" id="17725at2759"/>
<dbReference type="STRING" id="1328759.A0A5C2RMY7"/>
<dbReference type="AlphaFoldDB" id="A0A5C2RMY7"/>
<name>A0A5C2RMY7_9APHY</name>
<dbReference type="InterPro" id="IPR039261">
    <property type="entry name" value="FNR_nucleotide-bd"/>
</dbReference>
<dbReference type="Proteomes" id="UP000313359">
    <property type="component" value="Unassembled WGS sequence"/>
</dbReference>
<accession>A0A5C2RMY7</accession>
<sequence>MPILGASAVFAAVTNATAAAFNATAVAGKATSGGADGAKAKPAGISNSDLVFDIDLVLRVWWINGHFLRSVYLEGPAPPAKVLRRPSEKRPNVISPVSPVYLAPSSNTADGSSYEHHQYYTEEWGGMTDISHTCQNAPTHMPGVSTMFPATAAFLRKTIHPGLTIGKNIILVCYSAIMVFAGLYMSNPLSEPVCAGFVAVSQVRVIVILGTENNLVAVPWTDGFRDSLFVEHQRHVLKVDHDPEVHIGSGITFALAAVQDVMKKDLEYPLCVRAMELVWCIQDPSALTPLIPLFYTFVAQSQEVYASLRISVYYTSALPNPEVLKAFSHLPPGLTLSPVRPKLGKILKGIVNRASALFSGGKERSRGHGHLRSR</sequence>
<protein>
    <submittedName>
        <fullName evidence="2">Uncharacterized protein</fullName>
    </submittedName>
</protein>
<dbReference type="Gene3D" id="3.40.50.80">
    <property type="entry name" value="Nucleotide-binding domain of ferredoxin-NADP reductase (FNR) module"/>
    <property type="match status" value="1"/>
</dbReference>
<reference evidence="2" key="1">
    <citation type="journal article" date="2018" name="Genome Biol. Evol.">
        <title>Genomics and development of Lentinus tigrinus, a white-rot wood-decaying mushroom with dimorphic fruiting bodies.</title>
        <authorList>
            <person name="Wu B."/>
            <person name="Xu Z."/>
            <person name="Knudson A."/>
            <person name="Carlson A."/>
            <person name="Chen N."/>
            <person name="Kovaka S."/>
            <person name="LaButti K."/>
            <person name="Lipzen A."/>
            <person name="Pennachio C."/>
            <person name="Riley R."/>
            <person name="Schakwitz W."/>
            <person name="Umezawa K."/>
            <person name="Ohm R.A."/>
            <person name="Grigoriev I.V."/>
            <person name="Nagy L.G."/>
            <person name="Gibbons J."/>
            <person name="Hibbett D."/>
        </authorList>
    </citation>
    <scope>NUCLEOTIDE SEQUENCE [LARGE SCALE GENOMIC DNA]</scope>
    <source>
        <strain evidence="2">ALCF2SS1-6</strain>
    </source>
</reference>
<dbReference type="EMBL" id="ML122354">
    <property type="protein sequence ID" value="RPD52541.1"/>
    <property type="molecule type" value="Genomic_DNA"/>
</dbReference>
<evidence type="ECO:0000256" key="1">
    <source>
        <dbReference type="SAM" id="SignalP"/>
    </source>
</evidence>
<keyword evidence="1" id="KW-0732">Signal</keyword>
<evidence type="ECO:0000313" key="3">
    <source>
        <dbReference type="Proteomes" id="UP000313359"/>
    </source>
</evidence>
<feature type="signal peptide" evidence="1">
    <location>
        <begin position="1"/>
        <end position="18"/>
    </location>
</feature>